<evidence type="ECO:0000256" key="2">
    <source>
        <dbReference type="ARBA" id="ARBA00022617"/>
    </source>
</evidence>
<accession>V5RQ25</accession>
<name>V5RQ25_9PSEU</name>
<dbReference type="InterPro" id="IPR002397">
    <property type="entry name" value="Cyt_P450_B"/>
</dbReference>
<dbReference type="Gene3D" id="1.10.630.10">
    <property type="entry name" value="Cytochrome P450"/>
    <property type="match status" value="1"/>
</dbReference>
<keyword evidence="5 7" id="KW-0408">Iron</keyword>
<evidence type="ECO:0000256" key="4">
    <source>
        <dbReference type="ARBA" id="ARBA00023002"/>
    </source>
</evidence>
<evidence type="ECO:0000313" key="9">
    <source>
        <dbReference type="EMBL" id="AHB38496.1"/>
    </source>
</evidence>
<dbReference type="PROSITE" id="PS00086">
    <property type="entry name" value="CYTOCHROME_P450"/>
    <property type="match status" value="1"/>
</dbReference>
<dbReference type="EMBL" id="KF647219">
    <property type="protein sequence ID" value="AHB38496.1"/>
    <property type="molecule type" value="Genomic_DNA"/>
</dbReference>
<evidence type="ECO:0000256" key="6">
    <source>
        <dbReference type="ARBA" id="ARBA00023033"/>
    </source>
</evidence>
<keyword evidence="6 7" id="KW-0503">Monooxygenase</keyword>
<keyword evidence="3 7" id="KW-0479">Metal-binding</keyword>
<gene>
    <name evidence="9" type="primary">epxC</name>
</gene>
<dbReference type="AlphaFoldDB" id="V5RQ25"/>
<dbReference type="InterPro" id="IPR017972">
    <property type="entry name" value="Cyt_P450_CS"/>
</dbReference>
<dbReference type="InterPro" id="IPR001128">
    <property type="entry name" value="Cyt_P450"/>
</dbReference>
<dbReference type="Pfam" id="PF00067">
    <property type="entry name" value="p450"/>
    <property type="match status" value="1"/>
</dbReference>
<dbReference type="GO" id="GO:0020037">
    <property type="term" value="F:heme binding"/>
    <property type="evidence" value="ECO:0007669"/>
    <property type="project" value="InterPro"/>
</dbReference>
<dbReference type="PRINTS" id="PR00359">
    <property type="entry name" value="BP450"/>
</dbReference>
<dbReference type="GO" id="GO:0004497">
    <property type="term" value="F:monooxygenase activity"/>
    <property type="evidence" value="ECO:0007669"/>
    <property type="project" value="UniProtKB-KW"/>
</dbReference>
<comment type="similarity">
    <text evidence="1 7">Belongs to the cytochrome P450 family.</text>
</comment>
<feature type="region of interest" description="Disordered" evidence="8">
    <location>
        <begin position="1"/>
        <end position="20"/>
    </location>
</feature>
<evidence type="ECO:0000256" key="1">
    <source>
        <dbReference type="ARBA" id="ARBA00010617"/>
    </source>
</evidence>
<protein>
    <submittedName>
        <fullName evidence="9">EpxC</fullName>
    </submittedName>
</protein>
<dbReference type="GO" id="GO:0016705">
    <property type="term" value="F:oxidoreductase activity, acting on paired donors, with incorporation or reduction of molecular oxygen"/>
    <property type="evidence" value="ECO:0007669"/>
    <property type="project" value="InterPro"/>
</dbReference>
<evidence type="ECO:0000256" key="5">
    <source>
        <dbReference type="ARBA" id="ARBA00023004"/>
    </source>
</evidence>
<dbReference type="FunFam" id="1.10.630.10:FF:000018">
    <property type="entry name" value="Cytochrome P450 monooxygenase"/>
    <property type="match status" value="1"/>
</dbReference>
<reference evidence="9" key="1">
    <citation type="journal article" date="2013" name="ACS Chem. Biol.">
        <title>Genetic Basis for the Biosynthesis of the Pharmaceutically Important Class of Epoxyketone Proteasome Inhibitors.</title>
        <authorList>
            <person name="Schorn M."/>
            <person name="Zettler J."/>
            <person name="Noel J.P."/>
            <person name="Dorrestein P.C."/>
            <person name="Moore B.S."/>
            <person name="Kaysser L."/>
        </authorList>
    </citation>
    <scope>NUCLEOTIDE SEQUENCE</scope>
    <source>
        <strain evidence="9">ATCC 53904</strain>
    </source>
</reference>
<proteinExistence type="inferred from homology"/>
<dbReference type="SUPFAM" id="SSF48264">
    <property type="entry name" value="Cytochrome P450"/>
    <property type="match status" value="1"/>
</dbReference>
<dbReference type="GO" id="GO:0005506">
    <property type="term" value="F:iron ion binding"/>
    <property type="evidence" value="ECO:0007669"/>
    <property type="project" value="InterPro"/>
</dbReference>
<dbReference type="InterPro" id="IPR036396">
    <property type="entry name" value="Cyt_P450_sf"/>
</dbReference>
<dbReference type="PANTHER" id="PTHR46696:SF1">
    <property type="entry name" value="CYTOCHROME P450 YJIB-RELATED"/>
    <property type="match status" value="1"/>
</dbReference>
<dbReference type="PANTHER" id="PTHR46696">
    <property type="entry name" value="P450, PUTATIVE (EUROFUNG)-RELATED"/>
    <property type="match status" value="1"/>
</dbReference>
<organism evidence="9">
    <name type="scientific">Goodfellowiella coeruleoviolacea</name>
    <dbReference type="NCBI Taxonomy" id="334858"/>
    <lineage>
        <taxon>Bacteria</taxon>
        <taxon>Bacillati</taxon>
        <taxon>Actinomycetota</taxon>
        <taxon>Actinomycetes</taxon>
        <taxon>Pseudonocardiales</taxon>
        <taxon>Pseudonocardiaceae</taxon>
        <taxon>Goodfellowiella</taxon>
    </lineage>
</organism>
<dbReference type="CDD" id="cd11029">
    <property type="entry name" value="CYP107-like"/>
    <property type="match status" value="1"/>
</dbReference>
<evidence type="ECO:0000256" key="7">
    <source>
        <dbReference type="RuleBase" id="RU000461"/>
    </source>
</evidence>
<keyword evidence="4 7" id="KW-0560">Oxidoreductase</keyword>
<evidence type="ECO:0000256" key="8">
    <source>
        <dbReference type="SAM" id="MobiDB-lite"/>
    </source>
</evidence>
<keyword evidence="2 7" id="KW-0349">Heme</keyword>
<sequence>MSLKAASANQTASEFPKPIDAGQSFFQDPYPFLAEVREFAPAWPVRFPDGIADERWLICRHHDVVAALADPRLSNDLGTTMDPPDGDRSKLPLARQVILRANDLLGEAVAHLDPPEHSRVRRLASRPFRADRIERFRPRIADLAAQAVARLPEGEFDLMEAVARPLPISIVCEVLGVPVADAEVFRDVARVIGGFVEDGASAETLRVLDDFDDYVRRLIAGKRNHPGDDVLSALTSVQHGGDQLSEDELVSLSALLILAGHETTVQLIAGGLLALFAHPDQFAQVRADLSLLPGVVEETLRYDGSVNPGVPRLATEDIPLGDQVIPAESYVVIGIAAANRDPRKWDRPDEFDINRKQAGRLLSFGHGIHYCLGAKLSRIVGEETLRALLTRFPEIELAAPRDQLRWRNGFIRVLEKLPLRSRANA</sequence>
<evidence type="ECO:0000256" key="3">
    <source>
        <dbReference type="ARBA" id="ARBA00022723"/>
    </source>
</evidence>